<proteinExistence type="predicted"/>
<reference evidence="2" key="1">
    <citation type="submission" date="2020-05" db="EMBL/GenBank/DDBJ databases">
        <authorList>
            <person name="Chiriac C."/>
            <person name="Salcher M."/>
            <person name="Ghai R."/>
            <person name="Kavagutti S V."/>
        </authorList>
    </citation>
    <scope>NUCLEOTIDE SEQUENCE</scope>
</reference>
<sequence length="187" mass="20430">MPVPTPAELGPLAGLAGSWEGDQGVDVSYHHDAGEIVETPYREKVELKPFGPVDNGVQQMFGLDYRMAAYKQGEDEPFHTEVGYWLWDAANGEFMRSFMVPRGQTVIAGGSAKADSKVIELRADHGSTTYGVLSNKHLEANATTPSYVCTLTIGDGEWSYEETTTYEVKAKGLTIAHTDRNTLKKVG</sequence>
<accession>A0A6J5ZNC0</accession>
<dbReference type="InterPro" id="IPR014878">
    <property type="entry name" value="THAP4-like_heme-bd"/>
</dbReference>
<evidence type="ECO:0000313" key="3">
    <source>
        <dbReference type="EMBL" id="CAB4371880.1"/>
    </source>
</evidence>
<feature type="domain" description="THAP4-like heme-binding" evidence="1">
    <location>
        <begin position="8"/>
        <end position="185"/>
    </location>
</feature>
<evidence type="ECO:0000313" key="2">
    <source>
        <dbReference type="EMBL" id="CAB4343735.1"/>
    </source>
</evidence>
<dbReference type="AlphaFoldDB" id="A0A6J5ZNC0"/>
<protein>
    <submittedName>
        <fullName evidence="2">Unannotated protein</fullName>
    </submittedName>
</protein>
<dbReference type="InterPro" id="IPR012674">
    <property type="entry name" value="Calycin"/>
</dbReference>
<evidence type="ECO:0000259" key="1">
    <source>
        <dbReference type="Pfam" id="PF08768"/>
    </source>
</evidence>
<dbReference type="Pfam" id="PF08768">
    <property type="entry name" value="THAP4_heme-bd"/>
    <property type="match status" value="1"/>
</dbReference>
<dbReference type="EMBL" id="CAFBRD010000138">
    <property type="protein sequence ID" value="CAB5078613.1"/>
    <property type="molecule type" value="Genomic_DNA"/>
</dbReference>
<organism evidence="2">
    <name type="scientific">freshwater metagenome</name>
    <dbReference type="NCBI Taxonomy" id="449393"/>
    <lineage>
        <taxon>unclassified sequences</taxon>
        <taxon>metagenomes</taxon>
        <taxon>ecological metagenomes</taxon>
    </lineage>
</organism>
<dbReference type="Gene3D" id="2.40.128.20">
    <property type="match status" value="1"/>
</dbReference>
<dbReference type="EMBL" id="CAFBOK010000097">
    <property type="protein sequence ID" value="CAB4984939.1"/>
    <property type="molecule type" value="Genomic_DNA"/>
</dbReference>
<gene>
    <name evidence="4" type="ORF">UFOPK1762_00954</name>
    <name evidence="2" type="ORF">UFOPK3331_01267</name>
    <name evidence="5" type="ORF">UFOPK3785_00942</name>
    <name evidence="6" type="ORF">UFOPK3927_00942</name>
    <name evidence="3" type="ORF">UFOPK4201_01109</name>
    <name evidence="7" type="ORF">UFOPK4371_01766</name>
</gene>
<dbReference type="EMBL" id="CAESAL010000047">
    <property type="protein sequence ID" value="CAB4343735.1"/>
    <property type="molecule type" value="Genomic_DNA"/>
</dbReference>
<name>A0A6J5ZNC0_9ZZZZ</name>
<evidence type="ECO:0000313" key="7">
    <source>
        <dbReference type="EMBL" id="CAB5078613.1"/>
    </source>
</evidence>
<dbReference type="EMBL" id="CAEUNJ010000045">
    <property type="protein sequence ID" value="CAB4371880.1"/>
    <property type="molecule type" value="Genomic_DNA"/>
</dbReference>
<dbReference type="SUPFAM" id="SSF50814">
    <property type="entry name" value="Lipocalins"/>
    <property type="match status" value="1"/>
</dbReference>
<dbReference type="EMBL" id="CAEZTY010000030">
    <property type="protein sequence ID" value="CAB4585428.1"/>
    <property type="molecule type" value="Genomic_DNA"/>
</dbReference>
<evidence type="ECO:0000313" key="6">
    <source>
        <dbReference type="EMBL" id="CAB4984939.1"/>
    </source>
</evidence>
<evidence type="ECO:0000313" key="4">
    <source>
        <dbReference type="EMBL" id="CAB4585428.1"/>
    </source>
</evidence>
<dbReference type="EMBL" id="CAFBNJ010000041">
    <property type="protein sequence ID" value="CAB4952773.1"/>
    <property type="molecule type" value="Genomic_DNA"/>
</dbReference>
<evidence type="ECO:0000313" key="5">
    <source>
        <dbReference type="EMBL" id="CAB4952773.1"/>
    </source>
</evidence>